<feature type="compositionally biased region" description="Basic and acidic residues" evidence="1">
    <location>
        <begin position="41"/>
        <end position="50"/>
    </location>
</feature>
<evidence type="ECO:0000256" key="1">
    <source>
        <dbReference type="SAM" id="MobiDB-lite"/>
    </source>
</evidence>
<sequence length="112" mass="12729">MPFQGITTLTTNNPYPSPRSSLYTKLHKAYKQLHIRKRKANHEDKGKGSDGDGIQNRKQLADIRQAFFCKGTFVGLRDLVAFDWDTGVFCEVTTRGSCRFRTWACSTLRTAP</sequence>
<organism evidence="2 3">
    <name type="scientific">Cryptococcus amylolentus CBS 6273</name>
    <dbReference type="NCBI Taxonomy" id="1296118"/>
    <lineage>
        <taxon>Eukaryota</taxon>
        <taxon>Fungi</taxon>
        <taxon>Dikarya</taxon>
        <taxon>Basidiomycota</taxon>
        <taxon>Agaricomycotina</taxon>
        <taxon>Tremellomycetes</taxon>
        <taxon>Tremellales</taxon>
        <taxon>Cryptococcaceae</taxon>
        <taxon>Cryptococcus</taxon>
    </lineage>
</organism>
<proteinExistence type="predicted"/>
<dbReference type="EMBL" id="MEKH01000014">
    <property type="protein sequence ID" value="ODN97019.1"/>
    <property type="molecule type" value="Genomic_DNA"/>
</dbReference>
<gene>
    <name evidence="2" type="ORF">I350_07997</name>
</gene>
<comment type="caution">
    <text evidence="2">The sequence shown here is derived from an EMBL/GenBank/DDBJ whole genome shotgun (WGS) entry which is preliminary data.</text>
</comment>
<evidence type="ECO:0000313" key="3">
    <source>
        <dbReference type="Proteomes" id="UP000095149"/>
    </source>
</evidence>
<feature type="region of interest" description="Disordered" evidence="1">
    <location>
        <begin position="36"/>
        <end position="55"/>
    </location>
</feature>
<accession>A0A1E3J826</accession>
<protein>
    <submittedName>
        <fullName evidence="2">Uncharacterized protein</fullName>
    </submittedName>
</protein>
<evidence type="ECO:0000313" key="2">
    <source>
        <dbReference type="EMBL" id="ODN97019.1"/>
    </source>
</evidence>
<dbReference type="AlphaFoldDB" id="A0A1E3J826"/>
<reference evidence="2 3" key="1">
    <citation type="submission" date="2016-06" db="EMBL/GenBank/DDBJ databases">
        <title>Evolution of pathogenesis and genome organization in the Tremellales.</title>
        <authorList>
            <person name="Cuomo C."/>
            <person name="Litvintseva A."/>
            <person name="Heitman J."/>
            <person name="Chen Y."/>
            <person name="Sun S."/>
            <person name="Springer D."/>
            <person name="Dromer F."/>
            <person name="Young S."/>
            <person name="Zeng Q."/>
            <person name="Chapman S."/>
            <person name="Gujja S."/>
            <person name="Saif S."/>
            <person name="Birren B."/>
        </authorList>
    </citation>
    <scope>NUCLEOTIDE SEQUENCE [LARGE SCALE GENOMIC DNA]</scope>
    <source>
        <strain evidence="2 3">CBS 6273</strain>
    </source>
</reference>
<name>A0A1E3J826_9TREE</name>
<dbReference type="Proteomes" id="UP000095149">
    <property type="component" value="Unassembled WGS sequence"/>
</dbReference>